<dbReference type="Gene3D" id="2.40.50.140">
    <property type="entry name" value="Nucleic acid-binding proteins"/>
    <property type="match status" value="1"/>
</dbReference>
<evidence type="ECO:0000256" key="3">
    <source>
        <dbReference type="ARBA" id="ARBA00022741"/>
    </source>
</evidence>
<comment type="caution">
    <text evidence="8">The sequence shown here is derived from an EMBL/GenBank/DDBJ whole genome shotgun (WGS) entry which is preliminary data.</text>
</comment>
<dbReference type="Gene3D" id="3.40.50.300">
    <property type="entry name" value="P-loop containing nucleotide triphosphate hydrolases"/>
    <property type="match status" value="1"/>
</dbReference>
<dbReference type="Pfam" id="PF00005">
    <property type="entry name" value="ABC_tran"/>
    <property type="match status" value="1"/>
</dbReference>
<evidence type="ECO:0000313" key="8">
    <source>
        <dbReference type="EMBL" id="MBB6049958.1"/>
    </source>
</evidence>
<dbReference type="RefSeq" id="WP_184194011.1">
    <property type="nucleotide sequence ID" value="NZ_JACHGW010000002.1"/>
</dbReference>
<dbReference type="InterPro" id="IPR008995">
    <property type="entry name" value="Mo/tungstate-bd_C_term_dom"/>
</dbReference>
<evidence type="ECO:0000256" key="6">
    <source>
        <dbReference type="ARBA" id="ARBA00023136"/>
    </source>
</evidence>
<reference evidence="8 9" key="1">
    <citation type="submission" date="2020-08" db="EMBL/GenBank/DDBJ databases">
        <title>Genomic Encyclopedia of Type Strains, Phase IV (KMG-IV): sequencing the most valuable type-strain genomes for metagenomic binning, comparative biology and taxonomic classification.</title>
        <authorList>
            <person name="Goeker M."/>
        </authorList>
    </citation>
    <scope>NUCLEOTIDE SEQUENCE [LARGE SCALE GENOMIC DNA]</scope>
    <source>
        <strain evidence="8 9">DSM 23562</strain>
    </source>
</reference>
<dbReference type="GO" id="GO:0005524">
    <property type="term" value="F:ATP binding"/>
    <property type="evidence" value="ECO:0007669"/>
    <property type="project" value="UniProtKB-KW"/>
</dbReference>
<keyword evidence="8" id="KW-0762">Sugar transport</keyword>
<sequence>MASVRVQQLIKKYDQVVAVKGMDLSVEDGEFMVFLGPSGCGKTTTLRCIAGLELPDGGTIKIGEEEVTHKQPAERDIAFVFQSFSLYPHMTVRENLSFPLRAVKTAQSVIDERVMMAARMLHITDKLDRKPTQLSGGEQQRVTIGRAIVRRPQVFLMDEPLSALDAKLRTEMRAEIKKLQTDLGATTIYVTHDQLEAMSMGDRIAIMYGGLLQQAGTPMEVYDNPRNLFVAGFIGSPAMNFVPCTRSGDSLSLSPAEGAAAASLGLDSDGKGRFATTPTGDTSLVLGVRPEDVAFVEAGTPGSLPVRVEVVELLGSENIINVGLAGHIVKVRTTPTFRPTLGQTLHARINQSRSHLFNKQTELNINAER</sequence>
<evidence type="ECO:0000256" key="1">
    <source>
        <dbReference type="ARBA" id="ARBA00022448"/>
    </source>
</evidence>
<dbReference type="PANTHER" id="PTHR43875:SF15">
    <property type="entry name" value="TREHALOSE IMPORT ATP-BINDING PROTEIN SUGC"/>
    <property type="match status" value="1"/>
</dbReference>
<organism evidence="8 9">
    <name type="scientific">Armatimonas rosea</name>
    <dbReference type="NCBI Taxonomy" id="685828"/>
    <lineage>
        <taxon>Bacteria</taxon>
        <taxon>Bacillati</taxon>
        <taxon>Armatimonadota</taxon>
        <taxon>Armatimonadia</taxon>
        <taxon>Armatimonadales</taxon>
        <taxon>Armatimonadaceae</taxon>
        <taxon>Armatimonas</taxon>
    </lineage>
</organism>
<dbReference type="Proteomes" id="UP000520814">
    <property type="component" value="Unassembled WGS sequence"/>
</dbReference>
<evidence type="ECO:0000256" key="2">
    <source>
        <dbReference type="ARBA" id="ARBA00022475"/>
    </source>
</evidence>
<evidence type="ECO:0000259" key="7">
    <source>
        <dbReference type="PROSITE" id="PS50893"/>
    </source>
</evidence>
<evidence type="ECO:0000256" key="4">
    <source>
        <dbReference type="ARBA" id="ARBA00022840"/>
    </source>
</evidence>
<dbReference type="CDD" id="cd03301">
    <property type="entry name" value="ABC_MalK_N"/>
    <property type="match status" value="1"/>
</dbReference>
<keyword evidence="4 8" id="KW-0067">ATP-binding</keyword>
<dbReference type="InterPro" id="IPR027417">
    <property type="entry name" value="P-loop_NTPase"/>
</dbReference>
<dbReference type="PROSITE" id="PS50893">
    <property type="entry name" value="ABC_TRANSPORTER_2"/>
    <property type="match status" value="1"/>
</dbReference>
<dbReference type="GO" id="GO:0016887">
    <property type="term" value="F:ATP hydrolysis activity"/>
    <property type="evidence" value="ECO:0007669"/>
    <property type="project" value="InterPro"/>
</dbReference>
<evidence type="ECO:0000313" key="9">
    <source>
        <dbReference type="Proteomes" id="UP000520814"/>
    </source>
</evidence>
<keyword evidence="6" id="KW-0472">Membrane</keyword>
<dbReference type="FunFam" id="3.40.50.300:FF:000042">
    <property type="entry name" value="Maltose/maltodextrin ABC transporter, ATP-binding protein"/>
    <property type="match status" value="1"/>
</dbReference>
<dbReference type="PROSITE" id="PS00211">
    <property type="entry name" value="ABC_TRANSPORTER_1"/>
    <property type="match status" value="1"/>
</dbReference>
<dbReference type="Gene3D" id="2.40.50.100">
    <property type="match status" value="1"/>
</dbReference>
<dbReference type="InterPro" id="IPR017871">
    <property type="entry name" value="ABC_transporter-like_CS"/>
</dbReference>
<dbReference type="AlphaFoldDB" id="A0A7W9SPW1"/>
<dbReference type="GO" id="GO:0140359">
    <property type="term" value="F:ABC-type transporter activity"/>
    <property type="evidence" value="ECO:0007669"/>
    <property type="project" value="InterPro"/>
</dbReference>
<keyword evidence="1" id="KW-0813">Transport</keyword>
<evidence type="ECO:0000256" key="5">
    <source>
        <dbReference type="ARBA" id="ARBA00022967"/>
    </source>
</evidence>
<dbReference type="GO" id="GO:0055052">
    <property type="term" value="C:ATP-binding cassette (ABC) transporter complex, substrate-binding subunit-containing"/>
    <property type="evidence" value="ECO:0007669"/>
    <property type="project" value="TreeGrafter"/>
</dbReference>
<keyword evidence="2" id="KW-1003">Cell membrane</keyword>
<gene>
    <name evidence="8" type="ORF">HNQ39_001749</name>
</gene>
<dbReference type="InterPro" id="IPR003593">
    <property type="entry name" value="AAA+_ATPase"/>
</dbReference>
<dbReference type="InterPro" id="IPR003439">
    <property type="entry name" value="ABC_transporter-like_ATP-bd"/>
</dbReference>
<dbReference type="PANTHER" id="PTHR43875">
    <property type="entry name" value="MALTODEXTRIN IMPORT ATP-BINDING PROTEIN MSMX"/>
    <property type="match status" value="1"/>
</dbReference>
<dbReference type="InterPro" id="IPR013611">
    <property type="entry name" value="Transp-assoc_OB_typ2"/>
</dbReference>
<name>A0A7W9SPW1_ARMRO</name>
<dbReference type="EMBL" id="JACHGW010000002">
    <property type="protein sequence ID" value="MBB6049958.1"/>
    <property type="molecule type" value="Genomic_DNA"/>
</dbReference>
<dbReference type="SUPFAM" id="SSF52540">
    <property type="entry name" value="P-loop containing nucleoside triphosphate hydrolases"/>
    <property type="match status" value="1"/>
</dbReference>
<dbReference type="GO" id="GO:0008643">
    <property type="term" value="P:carbohydrate transport"/>
    <property type="evidence" value="ECO:0007669"/>
    <property type="project" value="InterPro"/>
</dbReference>
<accession>A0A7W9SPW1</accession>
<dbReference type="Pfam" id="PF08402">
    <property type="entry name" value="TOBE_2"/>
    <property type="match status" value="1"/>
</dbReference>
<feature type="domain" description="ABC transporter" evidence="7">
    <location>
        <begin position="4"/>
        <end position="234"/>
    </location>
</feature>
<keyword evidence="3" id="KW-0547">Nucleotide-binding</keyword>
<dbReference type="SUPFAM" id="SSF50331">
    <property type="entry name" value="MOP-like"/>
    <property type="match status" value="1"/>
</dbReference>
<proteinExistence type="predicted"/>
<protein>
    <submittedName>
        <fullName evidence="8">Multiple sugar transport system ATP-binding protein</fullName>
    </submittedName>
</protein>
<dbReference type="InterPro" id="IPR015855">
    <property type="entry name" value="ABC_transpr_MalK-like"/>
</dbReference>
<keyword evidence="5" id="KW-1278">Translocase</keyword>
<dbReference type="InterPro" id="IPR012340">
    <property type="entry name" value="NA-bd_OB-fold"/>
</dbReference>
<dbReference type="SMART" id="SM00382">
    <property type="entry name" value="AAA"/>
    <property type="match status" value="1"/>
</dbReference>
<dbReference type="InterPro" id="IPR047641">
    <property type="entry name" value="ABC_transpr_MalK/UgpC-like"/>
</dbReference>
<keyword evidence="9" id="KW-1185">Reference proteome</keyword>